<gene>
    <name evidence="2" type="ORF">O181_126074</name>
</gene>
<keyword evidence="3" id="KW-1185">Reference proteome</keyword>
<comment type="caution">
    <text evidence="2">The sequence shown here is derived from an EMBL/GenBank/DDBJ whole genome shotgun (WGS) entry which is preliminary data.</text>
</comment>
<reference evidence="2" key="1">
    <citation type="submission" date="2021-03" db="EMBL/GenBank/DDBJ databases">
        <title>Draft genome sequence of rust myrtle Austropuccinia psidii MF-1, a brazilian biotype.</title>
        <authorList>
            <person name="Quecine M.C."/>
            <person name="Pachon D.M.R."/>
            <person name="Bonatelli M.L."/>
            <person name="Correr F.H."/>
            <person name="Franceschini L.M."/>
            <person name="Leite T.F."/>
            <person name="Margarido G.R.A."/>
            <person name="Almeida C.A."/>
            <person name="Ferrarezi J.A."/>
            <person name="Labate C.A."/>
        </authorList>
    </citation>
    <scope>NUCLEOTIDE SEQUENCE</scope>
    <source>
        <strain evidence="2">MF-1</strain>
    </source>
</reference>
<dbReference type="Proteomes" id="UP000765509">
    <property type="component" value="Unassembled WGS sequence"/>
</dbReference>
<feature type="compositionally biased region" description="Polar residues" evidence="1">
    <location>
        <begin position="211"/>
        <end position="224"/>
    </location>
</feature>
<accession>A0A9Q3KVC5</accession>
<evidence type="ECO:0000256" key="1">
    <source>
        <dbReference type="SAM" id="MobiDB-lite"/>
    </source>
</evidence>
<protein>
    <submittedName>
        <fullName evidence="2">Uncharacterized protein</fullName>
    </submittedName>
</protein>
<sequence>MLCKKQYRFSAANNYLDQYLKVLADVNSHSDDELIPKQQAYAIKVLPYCLESANVSFQNLDRKIIQSNKLAGKSALLPPQCQSRVPIPSTFKKAPQNMTLDFQRPEWFNKIDYDEQFLIANTKQVAFIPTNDIEMSKKLNPDKKLGNKAFNKNSWDLVTEPYDLSHEIAESSKEEDEETETESNALMDGDSVDLKYSNENQSDDDRAEGNDQYTNEKNTQSQHTWTQEIDDEMVDDFGVGTSNQHNAFFKDDLGETIWK</sequence>
<organism evidence="2 3">
    <name type="scientific">Austropuccinia psidii MF-1</name>
    <dbReference type="NCBI Taxonomy" id="1389203"/>
    <lineage>
        <taxon>Eukaryota</taxon>
        <taxon>Fungi</taxon>
        <taxon>Dikarya</taxon>
        <taxon>Basidiomycota</taxon>
        <taxon>Pucciniomycotina</taxon>
        <taxon>Pucciniomycetes</taxon>
        <taxon>Pucciniales</taxon>
        <taxon>Sphaerophragmiaceae</taxon>
        <taxon>Austropuccinia</taxon>
    </lineage>
</organism>
<dbReference type="AlphaFoldDB" id="A0A9Q3KVC5"/>
<evidence type="ECO:0000313" key="2">
    <source>
        <dbReference type="EMBL" id="MBW0586359.1"/>
    </source>
</evidence>
<feature type="region of interest" description="Disordered" evidence="1">
    <location>
        <begin position="168"/>
        <end position="224"/>
    </location>
</feature>
<dbReference type="EMBL" id="AVOT02123669">
    <property type="protein sequence ID" value="MBW0586359.1"/>
    <property type="molecule type" value="Genomic_DNA"/>
</dbReference>
<proteinExistence type="predicted"/>
<dbReference type="OrthoDB" id="2506837at2759"/>
<evidence type="ECO:0000313" key="3">
    <source>
        <dbReference type="Proteomes" id="UP000765509"/>
    </source>
</evidence>
<name>A0A9Q3KVC5_9BASI</name>